<name>A0ABQ0JR51_9VIBR</name>
<protein>
    <submittedName>
        <fullName evidence="1">Uncharacterized protein</fullName>
    </submittedName>
</protein>
<accession>A0ABQ0JR51</accession>
<gene>
    <name evidence="1" type="ORF">JCM19239_1365</name>
</gene>
<evidence type="ECO:0000313" key="1">
    <source>
        <dbReference type="EMBL" id="GAL31241.1"/>
    </source>
</evidence>
<organism evidence="1 2">
    <name type="scientific">Vibrio variabilis</name>
    <dbReference type="NCBI Taxonomy" id="990271"/>
    <lineage>
        <taxon>Bacteria</taxon>
        <taxon>Pseudomonadati</taxon>
        <taxon>Pseudomonadota</taxon>
        <taxon>Gammaproteobacteria</taxon>
        <taxon>Vibrionales</taxon>
        <taxon>Vibrionaceae</taxon>
        <taxon>Vibrio</taxon>
    </lineage>
</organism>
<sequence>MKLVKLDQSERGNACEQLKDRIKIERIDGAHREAAIIAPHRLPHFNGLDGVLSLTDRVSEYHSAFVHSFMVKFPMRLEWIWLRLCRLRE</sequence>
<dbReference type="EMBL" id="BBMS01000141">
    <property type="protein sequence ID" value="GAL31241.1"/>
    <property type="molecule type" value="Genomic_DNA"/>
</dbReference>
<dbReference type="Proteomes" id="UP000029223">
    <property type="component" value="Unassembled WGS sequence"/>
</dbReference>
<comment type="caution">
    <text evidence="1">The sequence shown here is derived from an EMBL/GenBank/DDBJ whole genome shotgun (WGS) entry which is preliminary data.</text>
</comment>
<reference evidence="2" key="1">
    <citation type="submission" date="2014-09" db="EMBL/GenBank/DDBJ databases">
        <title>Vibrio variabilis JCM 19239. (C206) whole genome shotgun sequence.</title>
        <authorList>
            <person name="Sawabe T."/>
            <person name="Meirelles P."/>
            <person name="Nakanishi M."/>
            <person name="Sayaka M."/>
            <person name="Hattori M."/>
            <person name="Ohkuma M."/>
        </authorList>
    </citation>
    <scope>NUCLEOTIDE SEQUENCE [LARGE SCALE GENOMIC DNA]</scope>
    <source>
        <strain evidence="2">JCM 19239</strain>
    </source>
</reference>
<evidence type="ECO:0000313" key="2">
    <source>
        <dbReference type="Proteomes" id="UP000029223"/>
    </source>
</evidence>
<proteinExistence type="predicted"/>
<keyword evidence="2" id="KW-1185">Reference proteome</keyword>